<evidence type="ECO:0000256" key="9">
    <source>
        <dbReference type="ARBA" id="ARBA00023098"/>
    </source>
</evidence>
<dbReference type="PANTHER" id="PTHR30372:SF4">
    <property type="entry name" value="LIPID-A-DISACCHARIDE SYNTHASE, MITOCHONDRIAL-RELATED"/>
    <property type="match status" value="1"/>
</dbReference>
<evidence type="ECO:0000313" key="13">
    <source>
        <dbReference type="Proteomes" id="UP001312908"/>
    </source>
</evidence>
<dbReference type="Pfam" id="PF02684">
    <property type="entry name" value="LpxB"/>
    <property type="match status" value="1"/>
</dbReference>
<evidence type="ECO:0000256" key="10">
    <source>
        <dbReference type="ARBA" id="ARBA00048975"/>
    </source>
</evidence>
<proteinExistence type="inferred from homology"/>
<protein>
    <recommendedName>
        <fullName evidence="4 11">Lipid-A-disaccharide synthase</fullName>
        <ecNumber evidence="3 11">2.4.1.182</ecNumber>
    </recommendedName>
</protein>
<comment type="caution">
    <text evidence="12">The sequence shown here is derived from an EMBL/GenBank/DDBJ whole genome shotgun (WGS) entry which is preliminary data.</text>
</comment>
<dbReference type="InterPro" id="IPR003835">
    <property type="entry name" value="Glyco_trans_19"/>
</dbReference>
<organism evidence="12 13">
    <name type="scientific">Sorlinia euscelidii</name>
    <dbReference type="NCBI Taxonomy" id="3081148"/>
    <lineage>
        <taxon>Bacteria</taxon>
        <taxon>Pseudomonadati</taxon>
        <taxon>Pseudomonadota</taxon>
        <taxon>Alphaproteobacteria</taxon>
        <taxon>Acetobacterales</taxon>
        <taxon>Acetobacteraceae</taxon>
        <taxon>Sorlinia</taxon>
    </lineage>
</organism>
<keyword evidence="5 11" id="KW-0444">Lipid biosynthesis</keyword>
<evidence type="ECO:0000256" key="4">
    <source>
        <dbReference type="ARBA" id="ARBA00020902"/>
    </source>
</evidence>
<evidence type="ECO:0000256" key="6">
    <source>
        <dbReference type="ARBA" id="ARBA00022556"/>
    </source>
</evidence>
<keyword evidence="13" id="KW-1185">Reference proteome</keyword>
<dbReference type="HAMAP" id="MF_00392">
    <property type="entry name" value="LpxB"/>
    <property type="match status" value="1"/>
</dbReference>
<dbReference type="PANTHER" id="PTHR30372">
    <property type="entry name" value="LIPID-A-DISACCHARIDE SYNTHASE"/>
    <property type="match status" value="1"/>
</dbReference>
<comment type="catalytic activity">
    <reaction evidence="10 11">
        <text>a lipid X + a UDP-2-N,3-O-bis[(3R)-3-hydroxyacyl]-alpha-D-glucosamine = a lipid A disaccharide + UDP + H(+)</text>
        <dbReference type="Rhea" id="RHEA:67828"/>
        <dbReference type="ChEBI" id="CHEBI:15378"/>
        <dbReference type="ChEBI" id="CHEBI:58223"/>
        <dbReference type="ChEBI" id="CHEBI:137748"/>
        <dbReference type="ChEBI" id="CHEBI:176338"/>
        <dbReference type="ChEBI" id="CHEBI:176343"/>
        <dbReference type="EC" id="2.4.1.182"/>
    </reaction>
</comment>
<sequence length="397" mass="43684">MTHPARPRIVWLLAGEASGDILGARLMEALSQLDHNMMFVGVGGAQMEALGLHSLFPMQDLSIMGLAEILPRIRKLSARLDEAVNDITLRQPDVIVTIDSPGFALRLLKRIKHLGIPRLHYVGPQVWAWRERRAKSFPQLWDRLLCLLPFEQSWFKERGIPAKFVGHPVIQSGADSGDGAHFRRRHGIADHVPIIVLLPGSRKSEVPRLLPIYGHMVAILKARFGEVCPVIPISPLMQGVVRHATAKWAEPPRIIVDMHDKFDAFAAAGVAMTKSGTSTLELALAGTPMVVAYRVHALTAYFARRMIKVPFVAMVNLLAGREIVPELLQEKCTPENLASAVTRLLTDPNARAAQKTAFTDIMSQLHAPDRDGTPVTPAEAAAHEVMALLPPSEKLTL</sequence>
<dbReference type="Gene3D" id="3.40.50.2000">
    <property type="entry name" value="Glycogen Phosphorylase B"/>
    <property type="match status" value="1"/>
</dbReference>
<comment type="similarity">
    <text evidence="2 11">Belongs to the LpxB family.</text>
</comment>
<evidence type="ECO:0000256" key="7">
    <source>
        <dbReference type="ARBA" id="ARBA00022676"/>
    </source>
</evidence>
<keyword evidence="8 11" id="KW-0808">Transferase</keyword>
<evidence type="ECO:0000256" key="8">
    <source>
        <dbReference type="ARBA" id="ARBA00022679"/>
    </source>
</evidence>
<dbReference type="NCBIfam" id="TIGR00215">
    <property type="entry name" value="lpxB"/>
    <property type="match status" value="1"/>
</dbReference>
<accession>A0ABU7U433</accession>
<gene>
    <name evidence="11" type="primary">lpxB</name>
    <name evidence="12" type="ORF">DOFOFD_10645</name>
</gene>
<evidence type="ECO:0000256" key="5">
    <source>
        <dbReference type="ARBA" id="ARBA00022516"/>
    </source>
</evidence>
<dbReference type="RefSeq" id="WP_394820276.1">
    <property type="nucleotide sequence ID" value="NZ_JAWJZY010000005.1"/>
</dbReference>
<evidence type="ECO:0000256" key="3">
    <source>
        <dbReference type="ARBA" id="ARBA00012687"/>
    </source>
</evidence>
<keyword evidence="7 11" id="KW-0328">Glycosyltransferase</keyword>
<comment type="function">
    <text evidence="1 11">Condensation of UDP-2,3-diacylglucosamine and 2,3-diacylglucosamine-1-phosphate to form lipid A disaccharide, a precursor of lipid A, a phosphorylated glycolipid that anchors the lipopolysaccharide to the outer membrane of the cell.</text>
</comment>
<reference evidence="12 13" key="1">
    <citation type="submission" date="2023-10" db="EMBL/GenBank/DDBJ databases">
        <title>Sorlinia euscelidii gen. nov., sp. nov., an acetic acid bacteria isolated from the gut of Euscelidius variegatus emitter.</title>
        <authorList>
            <person name="Michoud G."/>
            <person name="Marasco R."/>
            <person name="Seferji K."/>
            <person name="Gonella E."/>
            <person name="Garuglieri E."/>
            <person name="Alma A."/>
            <person name="Mapelli F."/>
            <person name="Borin S."/>
            <person name="Daffonchio D."/>
            <person name="Crotti E."/>
        </authorList>
    </citation>
    <scope>NUCLEOTIDE SEQUENCE [LARGE SCALE GENOMIC DNA]</scope>
    <source>
        <strain evidence="12 13">EV16P</strain>
    </source>
</reference>
<evidence type="ECO:0000256" key="11">
    <source>
        <dbReference type="HAMAP-Rule" id="MF_00392"/>
    </source>
</evidence>
<keyword evidence="9 11" id="KW-0443">Lipid metabolism</keyword>
<name>A0ABU7U433_9PROT</name>
<dbReference type="EMBL" id="JAWJZY010000005">
    <property type="protein sequence ID" value="MEE8659463.1"/>
    <property type="molecule type" value="Genomic_DNA"/>
</dbReference>
<dbReference type="EC" id="2.4.1.182" evidence="3 11"/>
<keyword evidence="6 11" id="KW-0441">Lipid A biosynthesis</keyword>
<comment type="pathway">
    <text evidence="11">Bacterial outer membrane biogenesis; LPS lipid A biosynthesis.</text>
</comment>
<dbReference type="Proteomes" id="UP001312908">
    <property type="component" value="Unassembled WGS sequence"/>
</dbReference>
<dbReference type="SUPFAM" id="SSF53756">
    <property type="entry name" value="UDP-Glycosyltransferase/glycogen phosphorylase"/>
    <property type="match status" value="1"/>
</dbReference>
<evidence type="ECO:0000313" key="12">
    <source>
        <dbReference type="EMBL" id="MEE8659463.1"/>
    </source>
</evidence>
<evidence type="ECO:0000256" key="1">
    <source>
        <dbReference type="ARBA" id="ARBA00002056"/>
    </source>
</evidence>
<evidence type="ECO:0000256" key="2">
    <source>
        <dbReference type="ARBA" id="ARBA00007868"/>
    </source>
</evidence>